<sequence length="52" mass="5278">MRGGRFVWGIRAGLSLCWAVRGSWKDACGVLASGCCGGGYTSAVGHSSMASP</sequence>
<evidence type="ECO:0000313" key="1">
    <source>
        <dbReference type="EMBL" id="ALN79954.1"/>
    </source>
</evidence>
<accession>A0A0S2F8U1</accession>
<reference evidence="1 2" key="1">
    <citation type="journal article" date="2015" name="BMC Genomics">
        <title>Comparative genomics and metabolic profiling of the genus Lysobacter.</title>
        <authorList>
            <person name="de Bruijn I."/>
            <person name="Cheng X."/>
            <person name="de Jager V."/>
            <person name="Exposito R.G."/>
            <person name="Watrous J."/>
            <person name="Patel N."/>
            <person name="Postma J."/>
            <person name="Dorrestein P.C."/>
            <person name="Kobayashi D."/>
            <person name="Raaijmakers J.M."/>
        </authorList>
    </citation>
    <scope>NUCLEOTIDE SEQUENCE [LARGE SCALE GENOMIC DNA]</scope>
    <source>
        <strain evidence="1 2">76</strain>
    </source>
</reference>
<evidence type="ECO:0000313" key="2">
    <source>
        <dbReference type="Proteomes" id="UP000060787"/>
    </source>
</evidence>
<dbReference type="Proteomes" id="UP000060787">
    <property type="component" value="Chromosome"/>
</dbReference>
<protein>
    <submittedName>
        <fullName evidence="1">Uncharacterized protein</fullName>
    </submittedName>
</protein>
<dbReference type="EMBL" id="CP011129">
    <property type="protein sequence ID" value="ALN79954.1"/>
    <property type="molecule type" value="Genomic_DNA"/>
</dbReference>
<dbReference type="AlphaFoldDB" id="A0A0S2F8U1"/>
<organism evidence="1 2">
    <name type="scientific">Lysobacter antibioticus</name>
    <dbReference type="NCBI Taxonomy" id="84531"/>
    <lineage>
        <taxon>Bacteria</taxon>
        <taxon>Pseudomonadati</taxon>
        <taxon>Pseudomonadota</taxon>
        <taxon>Gammaproteobacteria</taxon>
        <taxon>Lysobacterales</taxon>
        <taxon>Lysobacteraceae</taxon>
        <taxon>Lysobacter</taxon>
    </lineage>
</organism>
<keyword evidence="2" id="KW-1185">Reference proteome</keyword>
<dbReference type="KEGG" id="lab:LA76x_1801"/>
<name>A0A0S2F8U1_LYSAN</name>
<proteinExistence type="predicted"/>
<gene>
    <name evidence="1" type="ORF">LA76x_1801</name>
</gene>